<dbReference type="EMBL" id="JBAMMX010000021">
    <property type="protein sequence ID" value="KAK6920357.1"/>
    <property type="molecule type" value="Genomic_DNA"/>
</dbReference>
<dbReference type="AlphaFoldDB" id="A0AAN8Z101"/>
<organism evidence="1 2">
    <name type="scientific">Dillenia turbinata</name>
    <dbReference type="NCBI Taxonomy" id="194707"/>
    <lineage>
        <taxon>Eukaryota</taxon>
        <taxon>Viridiplantae</taxon>
        <taxon>Streptophyta</taxon>
        <taxon>Embryophyta</taxon>
        <taxon>Tracheophyta</taxon>
        <taxon>Spermatophyta</taxon>
        <taxon>Magnoliopsida</taxon>
        <taxon>eudicotyledons</taxon>
        <taxon>Gunneridae</taxon>
        <taxon>Pentapetalae</taxon>
        <taxon>Dilleniales</taxon>
        <taxon>Dilleniaceae</taxon>
        <taxon>Dillenia</taxon>
    </lineage>
</organism>
<evidence type="ECO:0000313" key="2">
    <source>
        <dbReference type="Proteomes" id="UP001370490"/>
    </source>
</evidence>
<accession>A0AAN8Z101</accession>
<sequence length="159" mass="17960">MKDMYVKAKGKLGKMKICYRFCQVDDRSGHLTSLRRREHIQLVCSCSDWYAIGMQDEVKPFDFLCEHVQYICSCSDRYTKGLRYSHDSVGEVSVCFLLLCGLSSQNATTCFAIHVCKKLLKLVIVGVPCALRVLGRTMSNLFTFEVQLSLLLLVKTGSA</sequence>
<protein>
    <submittedName>
        <fullName evidence="1">Uncharacterized protein</fullName>
    </submittedName>
</protein>
<dbReference type="Proteomes" id="UP001370490">
    <property type="component" value="Unassembled WGS sequence"/>
</dbReference>
<evidence type="ECO:0000313" key="1">
    <source>
        <dbReference type="EMBL" id="KAK6920357.1"/>
    </source>
</evidence>
<proteinExistence type="predicted"/>
<comment type="caution">
    <text evidence="1">The sequence shown here is derived from an EMBL/GenBank/DDBJ whole genome shotgun (WGS) entry which is preliminary data.</text>
</comment>
<name>A0AAN8Z101_9MAGN</name>
<gene>
    <name evidence="1" type="ORF">RJ641_016261</name>
</gene>
<reference evidence="1 2" key="1">
    <citation type="submission" date="2023-12" db="EMBL/GenBank/DDBJ databases">
        <title>A high-quality genome assembly for Dillenia turbinata (Dilleniales).</title>
        <authorList>
            <person name="Chanderbali A."/>
        </authorList>
    </citation>
    <scope>NUCLEOTIDE SEQUENCE [LARGE SCALE GENOMIC DNA]</scope>
    <source>
        <strain evidence="1">LSX21</strain>
        <tissue evidence="1">Leaf</tissue>
    </source>
</reference>
<keyword evidence="2" id="KW-1185">Reference proteome</keyword>